<gene>
    <name evidence="1" type="ORF">D3C57_142875</name>
</gene>
<dbReference type="SUPFAM" id="SSF53187">
    <property type="entry name" value="Zn-dependent exopeptidases"/>
    <property type="match status" value="1"/>
</dbReference>
<proteinExistence type="predicted"/>
<protein>
    <submittedName>
        <fullName evidence="1">Amidohydrolase</fullName>
    </submittedName>
</protein>
<reference evidence="1 2" key="1">
    <citation type="journal article" date="2018" name="J. Biol. Chem.">
        <title>Discovery of the actinoplanic acid pathway in Streptomyces rapamycinicus reveals a genetically conserved synergism with rapamycin.</title>
        <authorList>
            <person name="Mrak P."/>
            <person name="Krastel P."/>
            <person name="Pivk Lukancic P."/>
            <person name="Tao J."/>
            <person name="Pistorius D."/>
            <person name="Moore C.M."/>
        </authorList>
    </citation>
    <scope>NUCLEOTIDE SEQUENCE [LARGE SCALE GENOMIC DNA]</scope>
    <source>
        <strain evidence="1 2">NRRL 5491</strain>
    </source>
</reference>
<dbReference type="EMBL" id="QYCY01000002">
    <property type="protein sequence ID" value="RLV76119.1"/>
    <property type="molecule type" value="Genomic_DNA"/>
</dbReference>
<sequence>MTVAIDTVLRGLDGIRTQVQDLYRDLHAHPELGLAETRTSARVAERLRARATRSSTASAAPVSSAS</sequence>
<dbReference type="AlphaFoldDB" id="A0A3L8R8L8"/>
<name>A0A3L8R8L8_STRRN</name>
<evidence type="ECO:0000313" key="1">
    <source>
        <dbReference type="EMBL" id="RLV76119.1"/>
    </source>
</evidence>
<accession>A0A3L8R8L8</accession>
<keyword evidence="1" id="KW-0378">Hydrolase</keyword>
<dbReference type="GO" id="GO:0016787">
    <property type="term" value="F:hydrolase activity"/>
    <property type="evidence" value="ECO:0007669"/>
    <property type="project" value="UniProtKB-KW"/>
</dbReference>
<dbReference type="Gene3D" id="3.40.630.10">
    <property type="entry name" value="Zn peptidases"/>
    <property type="match status" value="1"/>
</dbReference>
<comment type="caution">
    <text evidence="1">The sequence shown here is derived from an EMBL/GenBank/DDBJ whole genome shotgun (WGS) entry which is preliminary data.</text>
</comment>
<dbReference type="Proteomes" id="UP000281594">
    <property type="component" value="Unassembled WGS sequence"/>
</dbReference>
<organism evidence="1 2">
    <name type="scientific">Streptomyces rapamycinicus (strain ATCC 29253 / DSM 41530 / NRRL 5491 / AYB-994)</name>
    <name type="common">Streptomyces hygroscopicus (strain ATCC 29253)</name>
    <dbReference type="NCBI Taxonomy" id="1343740"/>
    <lineage>
        <taxon>Bacteria</taxon>
        <taxon>Bacillati</taxon>
        <taxon>Actinomycetota</taxon>
        <taxon>Actinomycetes</taxon>
        <taxon>Kitasatosporales</taxon>
        <taxon>Streptomycetaceae</taxon>
        <taxon>Streptomyces</taxon>
        <taxon>Streptomyces violaceusniger group</taxon>
    </lineage>
</organism>
<evidence type="ECO:0000313" key="2">
    <source>
        <dbReference type="Proteomes" id="UP000281594"/>
    </source>
</evidence>